<evidence type="ECO:0000256" key="4">
    <source>
        <dbReference type="ARBA" id="ARBA00022692"/>
    </source>
</evidence>
<dbReference type="GO" id="GO:0009279">
    <property type="term" value="C:cell outer membrane"/>
    <property type="evidence" value="ECO:0007669"/>
    <property type="project" value="UniProtKB-SubCell"/>
</dbReference>
<comment type="similarity">
    <text evidence="2">Belongs to the OmpP1/FadL family.</text>
</comment>
<evidence type="ECO:0000256" key="3">
    <source>
        <dbReference type="ARBA" id="ARBA00022452"/>
    </source>
</evidence>
<evidence type="ECO:0000313" key="9">
    <source>
        <dbReference type="EMBL" id="ADR32927.1"/>
    </source>
</evidence>
<dbReference type="Proteomes" id="UP000008721">
    <property type="component" value="Chromosome"/>
</dbReference>
<dbReference type="EMBL" id="CP002355">
    <property type="protein sequence ID" value="ADR32927.1"/>
    <property type="molecule type" value="Genomic_DNA"/>
</dbReference>
<keyword evidence="6" id="KW-0472">Membrane</keyword>
<proteinExistence type="inferred from homology"/>
<evidence type="ECO:0000256" key="2">
    <source>
        <dbReference type="ARBA" id="ARBA00008163"/>
    </source>
</evidence>
<comment type="subcellular location">
    <subcellularLocation>
        <location evidence="1">Cell outer membrane</location>
        <topology evidence="1">Multi-pass membrane protein</topology>
    </subcellularLocation>
</comment>
<dbReference type="Pfam" id="PF03349">
    <property type="entry name" value="Toluene_X"/>
    <property type="match status" value="1"/>
</dbReference>
<organism evidence="9 10">
    <name type="scientific">Sulfuricurvum kujiense (strain ATCC BAA-921 / DSM 16994 / JCM 11577 / YK-1)</name>
    <dbReference type="NCBI Taxonomy" id="709032"/>
    <lineage>
        <taxon>Bacteria</taxon>
        <taxon>Pseudomonadati</taxon>
        <taxon>Campylobacterota</taxon>
        <taxon>Epsilonproteobacteria</taxon>
        <taxon>Campylobacterales</taxon>
        <taxon>Sulfurimonadaceae</taxon>
        <taxon>Sulfuricurvum</taxon>
    </lineage>
</organism>
<keyword evidence="5 8" id="KW-0732">Signal</keyword>
<accession>E4TY14</accession>
<dbReference type="GO" id="GO:0015483">
    <property type="term" value="F:long-chain fatty acid transporting porin activity"/>
    <property type="evidence" value="ECO:0007669"/>
    <property type="project" value="TreeGrafter"/>
</dbReference>
<evidence type="ECO:0000256" key="5">
    <source>
        <dbReference type="ARBA" id="ARBA00022729"/>
    </source>
</evidence>
<evidence type="ECO:0000313" key="10">
    <source>
        <dbReference type="Proteomes" id="UP000008721"/>
    </source>
</evidence>
<protein>
    <submittedName>
        <fullName evidence="9">Membrane protein involved in aromatic hydrocarbon degradation</fullName>
    </submittedName>
</protein>
<feature type="chain" id="PRO_5003188391" evidence="8">
    <location>
        <begin position="18"/>
        <end position="403"/>
    </location>
</feature>
<dbReference type="OrthoDB" id="9542at2"/>
<keyword evidence="7" id="KW-0998">Cell outer membrane</keyword>
<evidence type="ECO:0000256" key="7">
    <source>
        <dbReference type="ARBA" id="ARBA00023237"/>
    </source>
</evidence>
<dbReference type="STRING" id="709032.Sulku_0260"/>
<dbReference type="KEGG" id="sku:Sulku_0260"/>
<dbReference type="eggNOG" id="COG2067">
    <property type="taxonomic scope" value="Bacteria"/>
</dbReference>
<keyword evidence="4" id="KW-0812">Transmembrane</keyword>
<keyword evidence="3" id="KW-1134">Transmembrane beta strand</keyword>
<name>E4TY14_SULKY</name>
<sequence>MKRSLVLSVALSAALSAAGYKIPENSINATALSAAYVANVHGADAAYYNPAAMVYNDDANLLEVDATYIGLSGIDFSGSTGNYSSKKEDFLVPTLHFSSKKLGDSGARVGFSIVAPAGLSKRWDYPAAKASAKEFTLKTIEVNPSFAVPISDSVSFGAGLRIVRSDGVVKSDTGTPSYISRNLEGDSIDIGYNIALVYKPLKELSLAATYRSKVNLTVEGEADLNYLPSIHPAHAAYSGSASVAVPIPAALNLAAAYTFDTGTTIEAVFERTYWSAYKTLDFDYDGTMNAATVAFGTPIAKNWEDTNTYRLGITQKIDQWTAMAGLAYDQTPVPEATLGYELPDADALIVSLGGRYKMDEHWDIGLAGLIDMKKDRSVHNSSINGEFTNARAYLVTAGIGYRF</sequence>
<dbReference type="RefSeq" id="WP_013459124.1">
    <property type="nucleotide sequence ID" value="NC_014762.1"/>
</dbReference>
<gene>
    <name evidence="9" type="ordered locus">Sulku_0260</name>
</gene>
<evidence type="ECO:0000256" key="8">
    <source>
        <dbReference type="SAM" id="SignalP"/>
    </source>
</evidence>
<dbReference type="PANTHER" id="PTHR35093">
    <property type="entry name" value="OUTER MEMBRANE PROTEIN NMB0088-RELATED"/>
    <property type="match status" value="1"/>
</dbReference>
<dbReference type="SUPFAM" id="SSF56935">
    <property type="entry name" value="Porins"/>
    <property type="match status" value="1"/>
</dbReference>
<dbReference type="Gene3D" id="2.40.160.60">
    <property type="entry name" value="Outer membrane protein transport protein (OMPP1/FadL/TodX)"/>
    <property type="match status" value="1"/>
</dbReference>
<dbReference type="HOGENOM" id="CLU_035981_2_1_7"/>
<keyword evidence="10" id="KW-1185">Reference proteome</keyword>
<dbReference type="PANTHER" id="PTHR35093:SF8">
    <property type="entry name" value="OUTER MEMBRANE PROTEIN NMB0088-RELATED"/>
    <property type="match status" value="1"/>
</dbReference>
<reference evidence="9 10" key="1">
    <citation type="journal article" date="2012" name="Stand. Genomic Sci.">
        <title>Complete genome sequence of the sulfur compounds oxidizing chemolithoautotroph Sulfuricurvum kujiense type strain (YK-1(T)).</title>
        <authorList>
            <person name="Han C."/>
            <person name="Kotsyurbenko O."/>
            <person name="Chertkov O."/>
            <person name="Held B."/>
            <person name="Lapidus A."/>
            <person name="Nolan M."/>
            <person name="Lucas S."/>
            <person name="Hammon N."/>
            <person name="Deshpande S."/>
            <person name="Cheng J.F."/>
            <person name="Tapia R."/>
            <person name="Goodwin L.A."/>
            <person name="Pitluck S."/>
            <person name="Liolios K."/>
            <person name="Pagani I."/>
            <person name="Ivanova N."/>
            <person name="Mavromatis K."/>
            <person name="Mikhailova N."/>
            <person name="Pati A."/>
            <person name="Chen A."/>
            <person name="Palaniappan K."/>
            <person name="Land M."/>
            <person name="Hauser L."/>
            <person name="Chang Y.J."/>
            <person name="Jeffries C.D."/>
            <person name="Brambilla E.M."/>
            <person name="Rohde M."/>
            <person name="Spring S."/>
            <person name="Sikorski J."/>
            <person name="Goker M."/>
            <person name="Woyke T."/>
            <person name="Bristow J."/>
            <person name="Eisen J.A."/>
            <person name="Markowitz V."/>
            <person name="Hugenholtz P."/>
            <person name="Kyrpides N.C."/>
            <person name="Klenk H.P."/>
            <person name="Detter J.C."/>
        </authorList>
    </citation>
    <scope>NUCLEOTIDE SEQUENCE [LARGE SCALE GENOMIC DNA]</scope>
    <source>
        <strain evidence="10">ATCC BAA-921 / DSM 16994 / JCM 11577 / YK-1</strain>
    </source>
</reference>
<dbReference type="AlphaFoldDB" id="E4TY14"/>
<evidence type="ECO:0000256" key="1">
    <source>
        <dbReference type="ARBA" id="ARBA00004571"/>
    </source>
</evidence>
<evidence type="ECO:0000256" key="6">
    <source>
        <dbReference type="ARBA" id="ARBA00023136"/>
    </source>
</evidence>
<dbReference type="InterPro" id="IPR005017">
    <property type="entry name" value="OMPP1/FadL/TodX"/>
</dbReference>
<feature type="signal peptide" evidence="8">
    <location>
        <begin position="1"/>
        <end position="17"/>
    </location>
</feature>